<keyword evidence="1" id="KW-0812">Transmembrane</keyword>
<proteinExistence type="predicted"/>
<dbReference type="OrthoDB" id="996965at2759"/>
<evidence type="ECO:0000256" key="1">
    <source>
        <dbReference type="SAM" id="Phobius"/>
    </source>
</evidence>
<keyword evidence="1" id="KW-1133">Transmembrane helix</keyword>
<dbReference type="Proteomes" id="UP000237105">
    <property type="component" value="Unassembled WGS sequence"/>
</dbReference>
<organism evidence="2 3">
    <name type="scientific">Parasponia andersonii</name>
    <name type="common">Sponia andersonii</name>
    <dbReference type="NCBI Taxonomy" id="3476"/>
    <lineage>
        <taxon>Eukaryota</taxon>
        <taxon>Viridiplantae</taxon>
        <taxon>Streptophyta</taxon>
        <taxon>Embryophyta</taxon>
        <taxon>Tracheophyta</taxon>
        <taxon>Spermatophyta</taxon>
        <taxon>Magnoliopsida</taxon>
        <taxon>eudicotyledons</taxon>
        <taxon>Gunneridae</taxon>
        <taxon>Pentapetalae</taxon>
        <taxon>rosids</taxon>
        <taxon>fabids</taxon>
        <taxon>Rosales</taxon>
        <taxon>Cannabaceae</taxon>
        <taxon>Parasponia</taxon>
    </lineage>
</organism>
<feature type="transmembrane region" description="Helical" evidence="1">
    <location>
        <begin position="90"/>
        <end position="113"/>
    </location>
</feature>
<reference evidence="3" key="1">
    <citation type="submission" date="2016-06" db="EMBL/GenBank/DDBJ databases">
        <title>Parallel loss of symbiosis genes in relatives of nitrogen-fixing non-legume Parasponia.</title>
        <authorList>
            <person name="Van Velzen R."/>
            <person name="Holmer R."/>
            <person name="Bu F."/>
            <person name="Rutten L."/>
            <person name="Van Zeijl A."/>
            <person name="Liu W."/>
            <person name="Santuari L."/>
            <person name="Cao Q."/>
            <person name="Sharma T."/>
            <person name="Shen D."/>
            <person name="Roswanjaya Y."/>
            <person name="Wardhani T."/>
            <person name="Kalhor M.S."/>
            <person name="Jansen J."/>
            <person name="Van den Hoogen J."/>
            <person name="Gungor B."/>
            <person name="Hartog M."/>
            <person name="Hontelez J."/>
            <person name="Verver J."/>
            <person name="Yang W.-C."/>
            <person name="Schijlen E."/>
            <person name="Repin R."/>
            <person name="Schilthuizen M."/>
            <person name="Schranz E."/>
            <person name="Heidstra R."/>
            <person name="Miyata K."/>
            <person name="Fedorova E."/>
            <person name="Kohlen W."/>
            <person name="Bisseling T."/>
            <person name="Smit S."/>
            <person name="Geurts R."/>
        </authorList>
    </citation>
    <scope>NUCLEOTIDE SEQUENCE [LARGE SCALE GENOMIC DNA]</scope>
    <source>
        <strain evidence="3">cv. WU1-14</strain>
    </source>
</reference>
<evidence type="ECO:0000313" key="3">
    <source>
        <dbReference type="Proteomes" id="UP000237105"/>
    </source>
</evidence>
<evidence type="ECO:0008006" key="4">
    <source>
        <dbReference type="Google" id="ProtNLM"/>
    </source>
</evidence>
<name>A0A2P5CQH4_PARAD</name>
<accession>A0A2P5CQH4</accession>
<dbReference type="AlphaFoldDB" id="A0A2P5CQH4"/>
<keyword evidence="3" id="KW-1185">Reference proteome</keyword>
<dbReference type="EMBL" id="JXTB01000105">
    <property type="protein sequence ID" value="PON63288.1"/>
    <property type="molecule type" value="Genomic_DNA"/>
</dbReference>
<comment type="caution">
    <text evidence="2">The sequence shown here is derived from an EMBL/GenBank/DDBJ whole genome shotgun (WGS) entry which is preliminary data.</text>
</comment>
<protein>
    <recommendedName>
        <fullName evidence="4">Transmembrane protein</fullName>
    </recommendedName>
</protein>
<feature type="non-terminal residue" evidence="2">
    <location>
        <position position="177"/>
    </location>
</feature>
<feature type="transmembrane region" description="Helical" evidence="1">
    <location>
        <begin position="65"/>
        <end position="83"/>
    </location>
</feature>
<keyword evidence="1" id="KW-0472">Membrane</keyword>
<sequence>MALSSSWLFNSTDSPFFFSSIDRVENIVEGVPNGLVREPTQESLLLNLEGETLLFRSVGEGNGDLKLKVGLTISSLGLMYCLLSWSLEVVAGVCLFGGMTLLLVVAISCWAALLGSDGPVSLCTTSLKEFVSVCTNVVKGLQPAVTLVSAGFSMMINYLFHLRRLSFTLLERIWTCK</sequence>
<evidence type="ECO:0000313" key="2">
    <source>
        <dbReference type="EMBL" id="PON63288.1"/>
    </source>
</evidence>
<gene>
    <name evidence="2" type="ORF">PanWU01x14_131980</name>
</gene>
<feature type="transmembrane region" description="Helical" evidence="1">
    <location>
        <begin position="140"/>
        <end position="160"/>
    </location>
</feature>